<evidence type="ECO:0000313" key="1">
    <source>
        <dbReference type="EMBL" id="OEL27624.1"/>
    </source>
</evidence>
<dbReference type="EMBL" id="LWDX02032115">
    <property type="protein sequence ID" value="OEL27624.1"/>
    <property type="molecule type" value="Genomic_DNA"/>
</dbReference>
<feature type="non-terminal residue" evidence="1">
    <location>
        <position position="32"/>
    </location>
</feature>
<comment type="caution">
    <text evidence="1">The sequence shown here is derived from an EMBL/GenBank/DDBJ whole genome shotgun (WGS) entry which is preliminary data.</text>
</comment>
<reference evidence="1 2" key="1">
    <citation type="submission" date="2016-09" db="EMBL/GenBank/DDBJ databases">
        <title>The draft genome of Dichanthelium oligosanthes: A C3 panicoid grass species.</title>
        <authorList>
            <person name="Studer A.J."/>
            <person name="Schnable J.C."/>
            <person name="Brutnell T.P."/>
        </authorList>
    </citation>
    <scope>NUCLEOTIDE SEQUENCE [LARGE SCALE GENOMIC DNA]</scope>
    <source>
        <strain evidence="2">cv. Kellogg 1175</strain>
        <tissue evidence="1">Leaf</tissue>
    </source>
</reference>
<accession>A0A1E5VRB6</accession>
<name>A0A1E5VRB6_9POAL</name>
<organism evidence="1 2">
    <name type="scientific">Dichanthelium oligosanthes</name>
    <dbReference type="NCBI Taxonomy" id="888268"/>
    <lineage>
        <taxon>Eukaryota</taxon>
        <taxon>Viridiplantae</taxon>
        <taxon>Streptophyta</taxon>
        <taxon>Embryophyta</taxon>
        <taxon>Tracheophyta</taxon>
        <taxon>Spermatophyta</taxon>
        <taxon>Magnoliopsida</taxon>
        <taxon>Liliopsida</taxon>
        <taxon>Poales</taxon>
        <taxon>Poaceae</taxon>
        <taxon>PACMAD clade</taxon>
        <taxon>Panicoideae</taxon>
        <taxon>Panicodae</taxon>
        <taxon>Paniceae</taxon>
        <taxon>Dichantheliinae</taxon>
        <taxon>Dichanthelium</taxon>
    </lineage>
</organism>
<protein>
    <submittedName>
        <fullName evidence="1">Uncharacterized protein</fullName>
    </submittedName>
</protein>
<evidence type="ECO:0000313" key="2">
    <source>
        <dbReference type="Proteomes" id="UP000095767"/>
    </source>
</evidence>
<proteinExistence type="predicted"/>
<gene>
    <name evidence="1" type="ORF">BAE44_0011356</name>
</gene>
<dbReference type="Proteomes" id="UP000095767">
    <property type="component" value="Unassembled WGS sequence"/>
</dbReference>
<dbReference type="AlphaFoldDB" id="A0A1E5VRB6"/>
<sequence length="32" mass="3544">MYICSCPRTWGKSTLPNFLPSGSRLLTVKLSS</sequence>
<keyword evidence="2" id="KW-1185">Reference proteome</keyword>